<name>A0A7W9DLF5_9SPHI</name>
<evidence type="ECO:0000313" key="3">
    <source>
        <dbReference type="Proteomes" id="UP000537718"/>
    </source>
</evidence>
<sequence>MRLILYTLLVLLCFSCSPVSKGVVFTVDGEPVSLSQFEQQMEKEKLMVIRDFEIKYKATFGPGFWTMNFGGDIPVNALRKRAKDAIVVSVVKKMIAREMGLIEHIGYEDFLKELDSVNKVRIKAVKEGNVIYGPVTYTLEMYSDYYMSTLENAIRAKISTPENMPDEILLKYNRLIQERVKKAEIDTYQIDEEDAAVL</sequence>
<feature type="signal peptide" evidence="1">
    <location>
        <begin position="1"/>
        <end position="21"/>
    </location>
</feature>
<comment type="caution">
    <text evidence="2">The sequence shown here is derived from an EMBL/GenBank/DDBJ whole genome shotgun (WGS) entry which is preliminary data.</text>
</comment>
<dbReference type="RefSeq" id="WP_183868969.1">
    <property type="nucleotide sequence ID" value="NZ_JACHCF010000010.1"/>
</dbReference>
<feature type="chain" id="PRO_5031453136" description="Lipoprotein" evidence="1">
    <location>
        <begin position="22"/>
        <end position="198"/>
    </location>
</feature>
<reference evidence="2 3" key="1">
    <citation type="submission" date="2020-08" db="EMBL/GenBank/DDBJ databases">
        <title>Genomic Encyclopedia of Type Strains, Phase IV (KMG-V): Genome sequencing to study the core and pangenomes of soil and plant-associated prokaryotes.</title>
        <authorList>
            <person name="Whitman W."/>
        </authorList>
    </citation>
    <scope>NUCLEOTIDE SEQUENCE [LARGE SCALE GENOMIC DNA]</scope>
    <source>
        <strain evidence="2 3">MP7CTX6</strain>
    </source>
</reference>
<evidence type="ECO:0000256" key="1">
    <source>
        <dbReference type="SAM" id="SignalP"/>
    </source>
</evidence>
<evidence type="ECO:0008006" key="4">
    <source>
        <dbReference type="Google" id="ProtNLM"/>
    </source>
</evidence>
<evidence type="ECO:0000313" key="2">
    <source>
        <dbReference type="EMBL" id="MBB5622869.1"/>
    </source>
</evidence>
<accession>A0A7W9DLF5</accession>
<keyword evidence="1" id="KW-0732">Signal</keyword>
<dbReference type="AlphaFoldDB" id="A0A7W9DLF5"/>
<protein>
    <recommendedName>
        <fullName evidence="4">Lipoprotein</fullName>
    </recommendedName>
</protein>
<dbReference type="Proteomes" id="UP000537718">
    <property type="component" value="Unassembled WGS sequence"/>
</dbReference>
<dbReference type="EMBL" id="JACHCF010000010">
    <property type="protein sequence ID" value="MBB5622869.1"/>
    <property type="molecule type" value="Genomic_DNA"/>
</dbReference>
<organism evidence="2 3">
    <name type="scientific">Pedobacter cryoconitis</name>
    <dbReference type="NCBI Taxonomy" id="188932"/>
    <lineage>
        <taxon>Bacteria</taxon>
        <taxon>Pseudomonadati</taxon>
        <taxon>Bacteroidota</taxon>
        <taxon>Sphingobacteriia</taxon>
        <taxon>Sphingobacteriales</taxon>
        <taxon>Sphingobacteriaceae</taxon>
        <taxon>Pedobacter</taxon>
    </lineage>
</organism>
<proteinExistence type="predicted"/>
<gene>
    <name evidence="2" type="ORF">HDE69_003951</name>
</gene>